<accession>A0A7T9UKU4</accession>
<evidence type="ECO:0000313" key="1">
    <source>
        <dbReference type="EMBL" id="QQT87695.1"/>
    </source>
</evidence>
<sequence length="307" mass="35438">MTIYSTATYQACKSELSDKVIHGITCKQIDQAHLYDANKLFANLKYDLEQPCTIQVMIQNNLLMDGYDNLPEFAYFTAENNDFALSSDLIQPFQYDREHVYFVTAYRFDNEDGKAEMVTHEAEYSPSHLYFTSNLQCVLNVVGFLLSIGTNTGFLKVEKTTVENAKYQINKRLDHVELLKPHNSDVLGHAGDYWATYQLYTYCDTEHARFDYQNHYTKAQAQQALKDIKEMNWHINPKTLVVQGCILIGKDNQEQEYQKAQIDIEKPYDFEKGDIPNKESATWVIESYNHSESIRQAIANQQQGGQT</sequence>
<dbReference type="AlphaFoldDB" id="A0A7T9UKU4"/>
<name>A0A7T9UKU4_9GAMM</name>
<protein>
    <submittedName>
        <fullName evidence="1">Uncharacterized protein</fullName>
    </submittedName>
</protein>
<proteinExistence type="predicted"/>
<dbReference type="Proteomes" id="UP000595320">
    <property type="component" value="Chromosome"/>
</dbReference>
<organism evidence="1 2">
    <name type="scientific">Acinetobacter ursingii</name>
    <dbReference type="NCBI Taxonomy" id="108980"/>
    <lineage>
        <taxon>Bacteria</taxon>
        <taxon>Pseudomonadati</taxon>
        <taxon>Pseudomonadota</taxon>
        <taxon>Gammaproteobacteria</taxon>
        <taxon>Moraxellales</taxon>
        <taxon>Moraxellaceae</taxon>
        <taxon>Acinetobacter</taxon>
    </lineage>
</organism>
<dbReference type="RefSeq" id="WP_004994767.1">
    <property type="nucleotide sequence ID" value="NZ_BKGH01000058.1"/>
</dbReference>
<reference evidence="1 2" key="1">
    <citation type="submission" date="2021-01" db="EMBL/GenBank/DDBJ databases">
        <title>FDA dAtabase for Regulatory Grade micrObial Sequences (FDA-ARGOS): Supporting development and validation of Infectious Disease Dx tests.</title>
        <authorList>
            <person name="Sproer C."/>
            <person name="Gronow S."/>
            <person name="Severitt S."/>
            <person name="Schroder I."/>
            <person name="Tallon L."/>
            <person name="Sadzewicz L."/>
            <person name="Zhao X."/>
            <person name="Boylan J."/>
            <person name="Ott S."/>
            <person name="Bowen H."/>
            <person name="Vavikolanu K."/>
            <person name="Mehta A."/>
            <person name="Aluvathingal J."/>
            <person name="Nadendla S."/>
            <person name="Lowell S."/>
            <person name="Myers T."/>
            <person name="Yan Y."/>
            <person name="Sichtig H."/>
        </authorList>
    </citation>
    <scope>NUCLEOTIDE SEQUENCE [LARGE SCALE GENOMIC DNA]</scope>
    <source>
        <strain evidence="1 2">FDAARGOS_1096</strain>
    </source>
</reference>
<dbReference type="EMBL" id="CP068176">
    <property type="protein sequence ID" value="QQT87695.1"/>
    <property type="molecule type" value="Genomic_DNA"/>
</dbReference>
<dbReference type="GeneID" id="66210834"/>
<gene>
    <name evidence="1" type="ORF">I6I53_08165</name>
</gene>
<evidence type="ECO:0000313" key="2">
    <source>
        <dbReference type="Proteomes" id="UP000595320"/>
    </source>
</evidence>